<evidence type="ECO:0000256" key="1">
    <source>
        <dbReference type="SAM" id="Phobius"/>
    </source>
</evidence>
<dbReference type="EMBL" id="BAABGP010000037">
    <property type="protein sequence ID" value="GAA4492474.1"/>
    <property type="molecule type" value="Genomic_DNA"/>
</dbReference>
<feature type="transmembrane region" description="Helical" evidence="1">
    <location>
        <begin position="230"/>
        <end position="256"/>
    </location>
</feature>
<dbReference type="Proteomes" id="UP001500731">
    <property type="component" value="Unassembled WGS sequence"/>
</dbReference>
<reference evidence="3" key="1">
    <citation type="journal article" date="2019" name="Int. J. Syst. Evol. Microbiol.">
        <title>The Global Catalogue of Microorganisms (GCM) 10K type strain sequencing project: providing services to taxonomists for standard genome sequencing and annotation.</title>
        <authorList>
            <consortium name="The Broad Institute Genomics Platform"/>
            <consortium name="The Broad Institute Genome Sequencing Center for Infectious Disease"/>
            <person name="Wu L."/>
            <person name="Ma J."/>
        </authorList>
    </citation>
    <scope>NUCLEOTIDE SEQUENCE [LARGE SCALE GENOMIC DNA]</scope>
    <source>
        <strain evidence="3">JCM 17839</strain>
    </source>
</reference>
<feature type="transmembrane region" description="Helical" evidence="1">
    <location>
        <begin position="163"/>
        <end position="190"/>
    </location>
</feature>
<keyword evidence="1" id="KW-1133">Transmembrane helix</keyword>
<evidence type="ECO:0000313" key="3">
    <source>
        <dbReference type="Proteomes" id="UP001500731"/>
    </source>
</evidence>
<dbReference type="Pfam" id="PF04307">
    <property type="entry name" value="YdjM"/>
    <property type="match status" value="2"/>
</dbReference>
<dbReference type="GO" id="GO:0016787">
    <property type="term" value="F:hydrolase activity"/>
    <property type="evidence" value="ECO:0007669"/>
    <property type="project" value="UniProtKB-KW"/>
</dbReference>
<keyword evidence="3" id="KW-1185">Reference proteome</keyword>
<dbReference type="InterPro" id="IPR007404">
    <property type="entry name" value="YdjM-like"/>
</dbReference>
<comment type="caution">
    <text evidence="2">The sequence shown here is derived from an EMBL/GenBank/DDBJ whole genome shotgun (WGS) entry which is preliminary data.</text>
</comment>
<organism evidence="2 3">
    <name type="scientific">Microbacterium panaciterrae</name>
    <dbReference type="NCBI Taxonomy" id="985759"/>
    <lineage>
        <taxon>Bacteria</taxon>
        <taxon>Bacillati</taxon>
        <taxon>Actinomycetota</taxon>
        <taxon>Actinomycetes</taxon>
        <taxon>Micrococcales</taxon>
        <taxon>Microbacteriaceae</taxon>
        <taxon>Microbacterium</taxon>
    </lineage>
</organism>
<accession>A0ABP8PUB4</accession>
<feature type="transmembrane region" description="Helical" evidence="1">
    <location>
        <begin position="140"/>
        <end position="157"/>
    </location>
</feature>
<name>A0ABP8PUB4_9MICO</name>
<proteinExistence type="predicted"/>
<gene>
    <name evidence="2" type="ORF">GCM10023171_37620</name>
</gene>
<sequence length="257" mass="26518">MMGTSHAVTGAAAWVAVTATTLPALHLYSATPAGVVLGAAVCAGAALLPDADHHDATIAHSIPVLGRVAAGTVESVSGGHRHGMHSLLAVLGILAATTMLSALRWTPSGWDHTIQVGSALSVMACVTFAAKVLTLVRSWLAAWALGAGAAALVALWAPNEFSWLPVCIGVGFAVHLIGDALTTEGIPLLWPLNPRPPRSITHTPVLRAIWKRNGYLAIPILGNAGSLREWLLMLPIAAYAVWGVAATGMQLVHAAFA</sequence>
<keyword evidence="2" id="KW-0378">Hydrolase</keyword>
<keyword evidence="1" id="KW-0472">Membrane</keyword>
<dbReference type="RefSeq" id="WP_345189059.1">
    <property type="nucleotide sequence ID" value="NZ_BAABGP010000037.1"/>
</dbReference>
<feature type="transmembrane region" description="Helical" evidence="1">
    <location>
        <begin position="87"/>
        <end position="106"/>
    </location>
</feature>
<protein>
    <submittedName>
        <fullName evidence="2">Metal-dependent hydrolase</fullName>
    </submittedName>
</protein>
<evidence type="ECO:0000313" key="2">
    <source>
        <dbReference type="EMBL" id="GAA4492474.1"/>
    </source>
</evidence>
<keyword evidence="1" id="KW-0812">Transmembrane</keyword>